<comment type="subcellular location">
    <subcellularLocation>
        <location evidence="1">Cell membrane</location>
        <topology evidence="1">Multi-pass membrane protein</topology>
    </subcellularLocation>
</comment>
<evidence type="ECO:0000256" key="5">
    <source>
        <dbReference type="ARBA" id="ARBA00023136"/>
    </source>
</evidence>
<reference evidence="7" key="2">
    <citation type="submission" date="2016-01" db="EMBL/GenBank/DDBJ databases">
        <title>Six Aerococcus type strain genome sequencing and assembly using PacBio and Illumina Hiseq.</title>
        <authorList>
            <person name="Carkaci D."/>
            <person name="Dargis R."/>
            <person name="Nielsen X.C."/>
            <person name="Skovgaard O."/>
            <person name="Fuursted K."/>
            <person name="Christensen J.J."/>
        </authorList>
    </citation>
    <scope>NUCLEOTIDE SEQUENCE [LARGE SCALE GENOMIC DNA]</scope>
    <source>
        <strain evidence="7">CCUG42038B</strain>
    </source>
</reference>
<dbReference type="STRING" id="128944.AWM75_07790"/>
<sequence>MKNVITNSSIYTVTSILQKAIGFFLLPIYTIYLTPEDYGITGVVNALTALLSLLFTLSLNSSVQRYYYIYDDRPVERQYFFGTIILTVLANSLFLGFLLIIFKDILILPFVNNIQFYPYIFIGILTIIVNPIYTIYQTLLQTMEMAKDFALNSLLNFISLISLNLIFIIVFRLGATGQLLSYLIVGLIFGLYSLYSLVKKRIIKIGFSIEYLREGLSYSIPLLPHLLSTNIANLVSRLFLNNQVSTSGVGLFNLSSQIMLIIDTLQMSVNSAYIPWFYGLMNKGREEHYQVIKFADIICRGYLFISLGVLFFAKEVIILFTADAYHLAWTIVPIMLIAYQIRSIYLFFINTLFYNTRGSRFIFFASLSGSLLNIIVSAKYTETFGIQTPAIAILIQNLFMAGLAIYMSNKIEPVAFGLKKMVSYVLLLIVISLGIYHLDSQAMLSINWSWTFIKLILIIAIFPCLFYSDIKQMVSNYRGK</sequence>
<dbReference type="AlphaFoldDB" id="A0A0X8FM63"/>
<evidence type="ECO:0000313" key="7">
    <source>
        <dbReference type="Proteomes" id="UP000062260"/>
    </source>
</evidence>
<dbReference type="PANTHER" id="PTHR30250">
    <property type="entry name" value="PST FAMILY PREDICTED COLANIC ACID TRANSPORTER"/>
    <property type="match status" value="1"/>
</dbReference>
<dbReference type="GO" id="GO:0005886">
    <property type="term" value="C:plasma membrane"/>
    <property type="evidence" value="ECO:0007669"/>
    <property type="project" value="UniProtKB-SubCell"/>
</dbReference>
<accession>A0A0X8FM63</accession>
<proteinExistence type="predicted"/>
<dbReference type="InterPro" id="IPR050833">
    <property type="entry name" value="Poly_Biosynth_Transport"/>
</dbReference>
<evidence type="ECO:0000256" key="3">
    <source>
        <dbReference type="ARBA" id="ARBA00022692"/>
    </source>
</evidence>
<dbReference type="Proteomes" id="UP000062260">
    <property type="component" value="Chromosome"/>
</dbReference>
<reference evidence="6 7" key="1">
    <citation type="journal article" date="2016" name="Genome Announc.">
        <title>Complete Genome Sequences of Aerococcus christensenii CCUG 28831T, Aerococcus sanguinicola CCUG 43001T, Aerococcus urinae CCUG 36881T, Aerococcus urinaeequi CCUG 28094T, Aerococcus urinaehominis CCUG 42038 BT, and Aerococcus viridans CCUG 4311T.</title>
        <authorList>
            <person name="Carkaci D."/>
            <person name="Dargis R."/>
            <person name="Nielsen X.C."/>
            <person name="Skovgaard O."/>
            <person name="Fuursted K."/>
            <person name="Christensen J.J."/>
        </authorList>
    </citation>
    <scope>NUCLEOTIDE SEQUENCE [LARGE SCALE GENOMIC DNA]</scope>
    <source>
        <strain evidence="6 7">CCUG42038B</strain>
    </source>
</reference>
<protein>
    <submittedName>
        <fullName evidence="6">Uncharacterized protein</fullName>
    </submittedName>
</protein>
<dbReference type="KEGG" id="auh:AWM75_07790"/>
<keyword evidence="4" id="KW-1133">Transmembrane helix</keyword>
<gene>
    <name evidence="6" type="ORF">AWM75_07790</name>
</gene>
<dbReference type="Pfam" id="PF01943">
    <property type="entry name" value="Polysacc_synt"/>
    <property type="match status" value="1"/>
</dbReference>
<organism evidence="6 7">
    <name type="scientific">Aerococcus urinaehominis</name>
    <dbReference type="NCBI Taxonomy" id="128944"/>
    <lineage>
        <taxon>Bacteria</taxon>
        <taxon>Bacillati</taxon>
        <taxon>Bacillota</taxon>
        <taxon>Bacilli</taxon>
        <taxon>Lactobacillales</taxon>
        <taxon>Aerococcaceae</taxon>
        <taxon>Aerococcus</taxon>
    </lineage>
</organism>
<evidence type="ECO:0000256" key="1">
    <source>
        <dbReference type="ARBA" id="ARBA00004651"/>
    </source>
</evidence>
<keyword evidence="3" id="KW-0812">Transmembrane</keyword>
<keyword evidence="2" id="KW-1003">Cell membrane</keyword>
<name>A0A0X8FM63_9LACT</name>
<dbReference type="OrthoDB" id="6017905at2"/>
<evidence type="ECO:0000256" key="2">
    <source>
        <dbReference type="ARBA" id="ARBA00022475"/>
    </source>
</evidence>
<dbReference type="PANTHER" id="PTHR30250:SF11">
    <property type="entry name" value="O-ANTIGEN TRANSPORTER-RELATED"/>
    <property type="match status" value="1"/>
</dbReference>
<dbReference type="EMBL" id="CP014163">
    <property type="protein sequence ID" value="AMB99873.1"/>
    <property type="molecule type" value="Genomic_DNA"/>
</dbReference>
<keyword evidence="7" id="KW-1185">Reference proteome</keyword>
<dbReference type="RefSeq" id="WP_067980495.1">
    <property type="nucleotide sequence ID" value="NZ_CP014163.1"/>
</dbReference>
<evidence type="ECO:0000313" key="6">
    <source>
        <dbReference type="EMBL" id="AMB99873.1"/>
    </source>
</evidence>
<dbReference type="InterPro" id="IPR002797">
    <property type="entry name" value="Polysacc_synth"/>
</dbReference>
<evidence type="ECO:0000256" key="4">
    <source>
        <dbReference type="ARBA" id="ARBA00022989"/>
    </source>
</evidence>
<keyword evidence="5" id="KW-0472">Membrane</keyword>